<evidence type="ECO:0000256" key="12">
    <source>
        <dbReference type="SAM" id="Phobius"/>
    </source>
</evidence>
<evidence type="ECO:0000256" key="10">
    <source>
        <dbReference type="ARBA" id="ARBA00023136"/>
    </source>
</evidence>
<keyword evidence="11" id="KW-0175">Coiled coil</keyword>
<gene>
    <name evidence="15" type="ORF">GGR11_002703</name>
</gene>
<dbReference type="SUPFAM" id="SSF47384">
    <property type="entry name" value="Homodimeric domain of signal transducing histidine kinase"/>
    <property type="match status" value="1"/>
</dbReference>
<dbReference type="PANTHER" id="PTHR45436">
    <property type="entry name" value="SENSOR HISTIDINE KINASE YKOH"/>
    <property type="match status" value="1"/>
</dbReference>
<dbReference type="InterPro" id="IPR003594">
    <property type="entry name" value="HATPase_dom"/>
</dbReference>
<evidence type="ECO:0000256" key="7">
    <source>
        <dbReference type="ARBA" id="ARBA00022777"/>
    </source>
</evidence>
<evidence type="ECO:0000313" key="16">
    <source>
        <dbReference type="Proteomes" id="UP000532936"/>
    </source>
</evidence>
<evidence type="ECO:0000256" key="5">
    <source>
        <dbReference type="ARBA" id="ARBA00022679"/>
    </source>
</evidence>
<dbReference type="AlphaFoldDB" id="A0A7W6A7K7"/>
<feature type="coiled-coil region" evidence="11">
    <location>
        <begin position="225"/>
        <end position="281"/>
    </location>
</feature>
<evidence type="ECO:0000256" key="6">
    <source>
        <dbReference type="ARBA" id="ARBA00022692"/>
    </source>
</evidence>
<dbReference type="Pfam" id="PF00512">
    <property type="entry name" value="HisKA"/>
    <property type="match status" value="1"/>
</dbReference>
<dbReference type="Gene3D" id="3.30.565.10">
    <property type="entry name" value="Histidine kinase-like ATPase, C-terminal domain"/>
    <property type="match status" value="1"/>
</dbReference>
<evidence type="ECO:0000256" key="4">
    <source>
        <dbReference type="ARBA" id="ARBA00022553"/>
    </source>
</evidence>
<feature type="domain" description="Histidine kinase" evidence="13">
    <location>
        <begin position="252"/>
        <end position="462"/>
    </location>
</feature>
<evidence type="ECO:0000256" key="8">
    <source>
        <dbReference type="ARBA" id="ARBA00022989"/>
    </source>
</evidence>
<dbReference type="InterPro" id="IPR005467">
    <property type="entry name" value="His_kinase_dom"/>
</dbReference>
<evidence type="ECO:0000259" key="14">
    <source>
        <dbReference type="PROSITE" id="PS50885"/>
    </source>
</evidence>
<reference evidence="15 16" key="1">
    <citation type="submission" date="2020-08" db="EMBL/GenBank/DDBJ databases">
        <title>Genomic Encyclopedia of Type Strains, Phase IV (KMG-IV): sequencing the most valuable type-strain genomes for metagenomic binning, comparative biology and taxonomic classification.</title>
        <authorList>
            <person name="Goeker M."/>
        </authorList>
    </citation>
    <scope>NUCLEOTIDE SEQUENCE [LARGE SCALE GENOMIC DNA]</scope>
    <source>
        <strain evidence="15 16">DSM 14878</strain>
    </source>
</reference>
<dbReference type="SMART" id="SM00304">
    <property type="entry name" value="HAMP"/>
    <property type="match status" value="1"/>
</dbReference>
<keyword evidence="8 12" id="KW-1133">Transmembrane helix</keyword>
<dbReference type="InterPro" id="IPR004358">
    <property type="entry name" value="Sig_transdc_His_kin-like_C"/>
</dbReference>
<dbReference type="InterPro" id="IPR050428">
    <property type="entry name" value="TCS_sensor_his_kinase"/>
</dbReference>
<dbReference type="Gene3D" id="6.10.340.10">
    <property type="match status" value="1"/>
</dbReference>
<dbReference type="SUPFAM" id="SSF55874">
    <property type="entry name" value="ATPase domain of HSP90 chaperone/DNA topoisomerase II/histidine kinase"/>
    <property type="match status" value="1"/>
</dbReference>
<dbReference type="Proteomes" id="UP000532936">
    <property type="component" value="Unassembled WGS sequence"/>
</dbReference>
<feature type="domain" description="HAMP" evidence="14">
    <location>
        <begin position="191"/>
        <end position="244"/>
    </location>
</feature>
<dbReference type="CDD" id="cd00082">
    <property type="entry name" value="HisKA"/>
    <property type="match status" value="1"/>
</dbReference>
<evidence type="ECO:0000259" key="13">
    <source>
        <dbReference type="PROSITE" id="PS50109"/>
    </source>
</evidence>
<name>A0A7W6A7K7_9CAUL</name>
<dbReference type="PROSITE" id="PS50885">
    <property type="entry name" value="HAMP"/>
    <property type="match status" value="1"/>
</dbReference>
<dbReference type="PANTHER" id="PTHR45436:SF8">
    <property type="entry name" value="HISTIDINE KINASE"/>
    <property type="match status" value="1"/>
</dbReference>
<dbReference type="InterPro" id="IPR036890">
    <property type="entry name" value="HATPase_C_sf"/>
</dbReference>
<dbReference type="PROSITE" id="PS50109">
    <property type="entry name" value="HIS_KIN"/>
    <property type="match status" value="1"/>
</dbReference>
<dbReference type="Pfam" id="PF02518">
    <property type="entry name" value="HATPase_c"/>
    <property type="match status" value="1"/>
</dbReference>
<dbReference type="GO" id="GO:0000155">
    <property type="term" value="F:phosphorelay sensor kinase activity"/>
    <property type="evidence" value="ECO:0007669"/>
    <property type="project" value="InterPro"/>
</dbReference>
<dbReference type="InterPro" id="IPR003661">
    <property type="entry name" value="HisK_dim/P_dom"/>
</dbReference>
<evidence type="ECO:0000313" key="15">
    <source>
        <dbReference type="EMBL" id="MBB3873150.1"/>
    </source>
</evidence>
<accession>A0A7W6A7K7</accession>
<dbReference type="EMBL" id="JACIDA010000002">
    <property type="protein sequence ID" value="MBB3873150.1"/>
    <property type="molecule type" value="Genomic_DNA"/>
</dbReference>
<dbReference type="CDD" id="cd00075">
    <property type="entry name" value="HATPase"/>
    <property type="match status" value="1"/>
</dbReference>
<dbReference type="Gene3D" id="1.10.287.130">
    <property type="match status" value="1"/>
</dbReference>
<sequence>MSLTNRSRGPAGLWQTTSVRLALLFALVFGLGTGLLLLVLDIAVGRFAEETARDALRDQVSVLIADANAEGGAALVASLREHVSGGQPERFSYLVVTPGGDRLSAGLPDAVERIKGVASIHLPVDAKEDDVESDRIEVIVLTARARDGTFIAVGRDTYALAELRQWLHRLALWGGVALVLLALLCGIAAGAVLLRRLKSVTEAAERVMSGDLSERLPSLGIGLEFDDLADTLNAMLERLEAAMEALRQVSSDVAHDLRTPLTRLRNTLEDAQSAEETERDELITEAVLETDRLLEIFGALLRLAQIEGGASRRFTDVDLAAVAADVVDAYLPAADQAGWSLTLIVSQDVRVNGDPTMLAQVIASLVDNALTHGAPGQTLRVLVARAGADAELSVEDDGPGAPAEELKHLTRRFYRLDRSRHTDGSGLGLSMVAAIASLHGGTLSITNRLPGLAVALRIPLSPS</sequence>
<dbReference type="RefSeq" id="WP_183197665.1">
    <property type="nucleotide sequence ID" value="NZ_JACIDA010000002.1"/>
</dbReference>
<dbReference type="InterPro" id="IPR003660">
    <property type="entry name" value="HAMP_dom"/>
</dbReference>
<dbReference type="PRINTS" id="PR00344">
    <property type="entry name" value="BCTRLSENSOR"/>
</dbReference>
<evidence type="ECO:0000256" key="1">
    <source>
        <dbReference type="ARBA" id="ARBA00000085"/>
    </source>
</evidence>
<keyword evidence="7 15" id="KW-0418">Kinase</keyword>
<keyword evidence="6 12" id="KW-0812">Transmembrane</keyword>
<evidence type="ECO:0000256" key="11">
    <source>
        <dbReference type="SAM" id="Coils"/>
    </source>
</evidence>
<dbReference type="SUPFAM" id="SSF158472">
    <property type="entry name" value="HAMP domain-like"/>
    <property type="match status" value="1"/>
</dbReference>
<dbReference type="Pfam" id="PF00672">
    <property type="entry name" value="HAMP"/>
    <property type="match status" value="1"/>
</dbReference>
<feature type="transmembrane region" description="Helical" evidence="12">
    <location>
        <begin position="170"/>
        <end position="194"/>
    </location>
</feature>
<dbReference type="SMART" id="SM00387">
    <property type="entry name" value="HATPase_c"/>
    <property type="match status" value="1"/>
</dbReference>
<comment type="catalytic activity">
    <reaction evidence="1">
        <text>ATP + protein L-histidine = ADP + protein N-phospho-L-histidine.</text>
        <dbReference type="EC" id="2.7.13.3"/>
    </reaction>
</comment>
<dbReference type="GO" id="GO:0005886">
    <property type="term" value="C:plasma membrane"/>
    <property type="evidence" value="ECO:0007669"/>
    <property type="project" value="TreeGrafter"/>
</dbReference>
<dbReference type="SMART" id="SM00388">
    <property type="entry name" value="HisKA"/>
    <property type="match status" value="1"/>
</dbReference>
<organism evidence="15 16">
    <name type="scientific">Brevundimonas mediterranea</name>
    <dbReference type="NCBI Taxonomy" id="74329"/>
    <lineage>
        <taxon>Bacteria</taxon>
        <taxon>Pseudomonadati</taxon>
        <taxon>Pseudomonadota</taxon>
        <taxon>Alphaproteobacteria</taxon>
        <taxon>Caulobacterales</taxon>
        <taxon>Caulobacteraceae</taxon>
        <taxon>Brevundimonas</taxon>
    </lineage>
</organism>
<protein>
    <recommendedName>
        <fullName evidence="3">histidine kinase</fullName>
        <ecNumber evidence="3">2.7.13.3</ecNumber>
    </recommendedName>
</protein>
<keyword evidence="9" id="KW-0902">Two-component regulatory system</keyword>
<evidence type="ECO:0000256" key="9">
    <source>
        <dbReference type="ARBA" id="ARBA00023012"/>
    </source>
</evidence>
<evidence type="ECO:0000256" key="3">
    <source>
        <dbReference type="ARBA" id="ARBA00012438"/>
    </source>
</evidence>
<dbReference type="CDD" id="cd06225">
    <property type="entry name" value="HAMP"/>
    <property type="match status" value="1"/>
</dbReference>
<proteinExistence type="predicted"/>
<keyword evidence="4" id="KW-0597">Phosphoprotein</keyword>
<keyword evidence="10 12" id="KW-0472">Membrane</keyword>
<dbReference type="EC" id="2.7.13.3" evidence="3"/>
<comment type="subcellular location">
    <subcellularLocation>
        <location evidence="2">Membrane</location>
    </subcellularLocation>
</comment>
<dbReference type="InterPro" id="IPR036097">
    <property type="entry name" value="HisK_dim/P_sf"/>
</dbReference>
<feature type="transmembrane region" description="Helical" evidence="12">
    <location>
        <begin position="21"/>
        <end position="44"/>
    </location>
</feature>
<keyword evidence="5" id="KW-0808">Transferase</keyword>
<evidence type="ECO:0000256" key="2">
    <source>
        <dbReference type="ARBA" id="ARBA00004370"/>
    </source>
</evidence>
<comment type="caution">
    <text evidence="15">The sequence shown here is derived from an EMBL/GenBank/DDBJ whole genome shotgun (WGS) entry which is preliminary data.</text>
</comment>